<evidence type="ECO:0000256" key="6">
    <source>
        <dbReference type="ARBA" id="ARBA00023136"/>
    </source>
</evidence>
<feature type="transmembrane region" description="Helical" evidence="7">
    <location>
        <begin position="366"/>
        <end position="388"/>
    </location>
</feature>
<dbReference type="Pfam" id="PF02687">
    <property type="entry name" value="FtsX"/>
    <property type="match status" value="1"/>
</dbReference>
<feature type="transmembrane region" description="Helical" evidence="7">
    <location>
        <begin position="266"/>
        <end position="287"/>
    </location>
</feature>
<comment type="similarity">
    <text evidence="2">Belongs to the ABC-4 integral membrane protein family. LolC/E subfamily.</text>
</comment>
<evidence type="ECO:0000256" key="1">
    <source>
        <dbReference type="ARBA" id="ARBA00004651"/>
    </source>
</evidence>
<dbReference type="Pfam" id="PF12704">
    <property type="entry name" value="MacB_PCD"/>
    <property type="match status" value="1"/>
</dbReference>
<keyword evidence="5 7" id="KW-1133">Transmembrane helix</keyword>
<evidence type="ECO:0000256" key="4">
    <source>
        <dbReference type="ARBA" id="ARBA00022692"/>
    </source>
</evidence>
<evidence type="ECO:0000256" key="5">
    <source>
        <dbReference type="ARBA" id="ARBA00022989"/>
    </source>
</evidence>
<gene>
    <name evidence="10" type="ORF">FGA12_05800</name>
</gene>
<dbReference type="EMBL" id="CP041153">
    <property type="protein sequence ID" value="QDF74705.1"/>
    <property type="molecule type" value="Genomic_DNA"/>
</dbReference>
<keyword evidence="3" id="KW-1003">Cell membrane</keyword>
<keyword evidence="6 7" id="KW-0472">Membrane</keyword>
<evidence type="ECO:0000313" key="11">
    <source>
        <dbReference type="Proteomes" id="UP000318758"/>
    </source>
</evidence>
<evidence type="ECO:0000256" key="2">
    <source>
        <dbReference type="ARBA" id="ARBA00005236"/>
    </source>
</evidence>
<dbReference type="Proteomes" id="UP000318758">
    <property type="component" value="Chromosome"/>
</dbReference>
<sequence>MLIKLAWRNLWRQKRRTLLTAFALSLALFLSLFTRSMQEGSYEHNIDNSARFSTGLIQLQSPEFAITESIEDLLPGDDAFIAPAKALPHITFALPRIESFLLASSDERSKGVMVYGVRPEAENAYSGIADKLVAGEYLTPKAPQVLLGQGLAEYLKLGVGDELVLYGQGYHGQTAAGVYLIVGILRFPLAQLDNQLVYMPLSAAQELFSTGEQVTQWVLHSDRLDQVDQLTQQLSHHYGSAVKVRDWQSLAPEMAQQIALDRAGGLFMICLLYLIVGFALFATLLMMTLERRREFGVMLATGMGRLTLLRLLVIESGMIAALGMAMGLLVSLVVIGYFYFHPISLTGETAKMMLEMGWEPVIPMKVSLNLVGTQVLIVLALMTLCLLYPLWRTQRLVVVAALKGGDDAQ</sequence>
<name>A0ABX5WLX1_9GAMM</name>
<dbReference type="InterPro" id="IPR025857">
    <property type="entry name" value="MacB_PCD"/>
</dbReference>
<evidence type="ECO:0000313" key="10">
    <source>
        <dbReference type="EMBL" id="QDF74705.1"/>
    </source>
</evidence>
<dbReference type="InterPro" id="IPR003838">
    <property type="entry name" value="ABC3_permease_C"/>
</dbReference>
<protein>
    <submittedName>
        <fullName evidence="10">ABC transporter permease</fullName>
    </submittedName>
</protein>
<feature type="domain" description="ABC3 transporter permease C-terminal" evidence="8">
    <location>
        <begin position="267"/>
        <end position="393"/>
    </location>
</feature>
<accession>A0ABX5WLX1</accession>
<reference evidence="10 11" key="1">
    <citation type="submission" date="2019-06" db="EMBL/GenBank/DDBJ databases">
        <title>Complete genome of Shewanella marisflavi ECSMB14101, a mussel settlement-inducing bacterium isolated from East China Sea.</title>
        <authorList>
            <person name="Yang J."/>
            <person name="Liang X."/>
            <person name="Chang R."/>
            <person name="Peng L."/>
        </authorList>
    </citation>
    <scope>NUCLEOTIDE SEQUENCE [LARGE SCALE GENOMIC DNA]</scope>
    <source>
        <strain evidence="10 11">ECSMB14101</strain>
    </source>
</reference>
<dbReference type="PANTHER" id="PTHR30489">
    <property type="entry name" value="LIPOPROTEIN-RELEASING SYSTEM TRANSMEMBRANE PROTEIN LOLE"/>
    <property type="match status" value="1"/>
</dbReference>
<comment type="subcellular location">
    <subcellularLocation>
        <location evidence="1">Cell membrane</location>
        <topology evidence="1">Multi-pass membrane protein</topology>
    </subcellularLocation>
</comment>
<dbReference type="PANTHER" id="PTHR30489:SF0">
    <property type="entry name" value="LIPOPROTEIN-RELEASING SYSTEM TRANSMEMBRANE PROTEIN LOLE"/>
    <property type="match status" value="1"/>
</dbReference>
<dbReference type="RefSeq" id="WP_033537535.1">
    <property type="nucleotide sequence ID" value="NZ_CP041153.1"/>
</dbReference>
<feature type="domain" description="MacB-like periplasmic core" evidence="9">
    <location>
        <begin position="17"/>
        <end position="234"/>
    </location>
</feature>
<feature type="transmembrane region" description="Helical" evidence="7">
    <location>
        <begin position="308"/>
        <end position="340"/>
    </location>
</feature>
<dbReference type="InterPro" id="IPR051447">
    <property type="entry name" value="Lipoprotein-release_system"/>
</dbReference>
<keyword evidence="11" id="KW-1185">Reference proteome</keyword>
<evidence type="ECO:0000259" key="8">
    <source>
        <dbReference type="Pfam" id="PF02687"/>
    </source>
</evidence>
<evidence type="ECO:0000256" key="3">
    <source>
        <dbReference type="ARBA" id="ARBA00022475"/>
    </source>
</evidence>
<keyword evidence="4 7" id="KW-0812">Transmembrane</keyword>
<proteinExistence type="inferred from homology"/>
<evidence type="ECO:0000256" key="7">
    <source>
        <dbReference type="SAM" id="Phobius"/>
    </source>
</evidence>
<evidence type="ECO:0000259" key="9">
    <source>
        <dbReference type="Pfam" id="PF12704"/>
    </source>
</evidence>
<organism evidence="10 11">
    <name type="scientific">Shewanella marisflavi</name>
    <dbReference type="NCBI Taxonomy" id="260364"/>
    <lineage>
        <taxon>Bacteria</taxon>
        <taxon>Pseudomonadati</taxon>
        <taxon>Pseudomonadota</taxon>
        <taxon>Gammaproteobacteria</taxon>
        <taxon>Alteromonadales</taxon>
        <taxon>Shewanellaceae</taxon>
        <taxon>Shewanella</taxon>
    </lineage>
</organism>